<accession>A0A2R6QH26</accession>
<keyword evidence="3" id="KW-1185">Reference proteome</keyword>
<dbReference type="Proteomes" id="UP000241394">
    <property type="component" value="Chromosome LG16"/>
</dbReference>
<protein>
    <submittedName>
        <fullName evidence="2">Neurofilament light polypeptide like</fullName>
    </submittedName>
</protein>
<organism evidence="2 3">
    <name type="scientific">Actinidia chinensis var. chinensis</name>
    <name type="common">Chinese soft-hair kiwi</name>
    <dbReference type="NCBI Taxonomy" id="1590841"/>
    <lineage>
        <taxon>Eukaryota</taxon>
        <taxon>Viridiplantae</taxon>
        <taxon>Streptophyta</taxon>
        <taxon>Embryophyta</taxon>
        <taxon>Tracheophyta</taxon>
        <taxon>Spermatophyta</taxon>
        <taxon>Magnoliopsida</taxon>
        <taxon>eudicotyledons</taxon>
        <taxon>Gunneridae</taxon>
        <taxon>Pentapetalae</taxon>
        <taxon>asterids</taxon>
        <taxon>Ericales</taxon>
        <taxon>Actinidiaceae</taxon>
        <taxon>Actinidia</taxon>
    </lineage>
</organism>
<comment type="caution">
    <text evidence="2">The sequence shown here is derived from an EMBL/GenBank/DDBJ whole genome shotgun (WGS) entry which is preliminary data.</text>
</comment>
<evidence type="ECO:0000313" key="3">
    <source>
        <dbReference type="Proteomes" id="UP000241394"/>
    </source>
</evidence>
<gene>
    <name evidence="2" type="ORF">CEY00_Acc18277</name>
</gene>
<reference evidence="2 3" key="1">
    <citation type="submission" date="2017-07" db="EMBL/GenBank/DDBJ databases">
        <title>An improved, manually edited Actinidia chinensis var. chinensis (kiwifruit) genome highlights the challenges associated with draft genomes and gene prediction in plants.</title>
        <authorList>
            <person name="Pilkington S."/>
            <person name="Crowhurst R."/>
            <person name="Hilario E."/>
            <person name="Nardozza S."/>
            <person name="Fraser L."/>
            <person name="Peng Y."/>
            <person name="Gunaseelan K."/>
            <person name="Simpson R."/>
            <person name="Tahir J."/>
            <person name="Deroles S."/>
            <person name="Templeton K."/>
            <person name="Luo Z."/>
            <person name="Davy M."/>
            <person name="Cheng C."/>
            <person name="Mcneilage M."/>
            <person name="Scaglione D."/>
            <person name="Liu Y."/>
            <person name="Zhang Q."/>
            <person name="Datson P."/>
            <person name="De Silva N."/>
            <person name="Gardiner S."/>
            <person name="Bassett H."/>
            <person name="Chagne D."/>
            <person name="Mccallum J."/>
            <person name="Dzierzon H."/>
            <person name="Deng C."/>
            <person name="Wang Y.-Y."/>
            <person name="Barron N."/>
            <person name="Manako K."/>
            <person name="Bowen J."/>
            <person name="Foster T."/>
            <person name="Erridge Z."/>
            <person name="Tiffin H."/>
            <person name="Waite C."/>
            <person name="Davies K."/>
            <person name="Grierson E."/>
            <person name="Laing W."/>
            <person name="Kirk R."/>
            <person name="Chen X."/>
            <person name="Wood M."/>
            <person name="Montefiori M."/>
            <person name="Brummell D."/>
            <person name="Schwinn K."/>
            <person name="Catanach A."/>
            <person name="Fullerton C."/>
            <person name="Li D."/>
            <person name="Meiyalaghan S."/>
            <person name="Nieuwenhuizen N."/>
            <person name="Read N."/>
            <person name="Prakash R."/>
            <person name="Hunter D."/>
            <person name="Zhang H."/>
            <person name="Mckenzie M."/>
            <person name="Knabel M."/>
            <person name="Harris A."/>
            <person name="Allan A."/>
            <person name="Chen A."/>
            <person name="Janssen B."/>
            <person name="Plunkett B."/>
            <person name="Dwamena C."/>
            <person name="Voogd C."/>
            <person name="Leif D."/>
            <person name="Lafferty D."/>
            <person name="Souleyre E."/>
            <person name="Varkonyi-Gasic E."/>
            <person name="Gambi F."/>
            <person name="Hanley J."/>
            <person name="Yao J.-L."/>
            <person name="Cheung J."/>
            <person name="David K."/>
            <person name="Warren B."/>
            <person name="Marsh K."/>
            <person name="Snowden K."/>
            <person name="Lin-Wang K."/>
            <person name="Brian L."/>
            <person name="Martinez-Sanchez M."/>
            <person name="Wang M."/>
            <person name="Ileperuma N."/>
            <person name="Macnee N."/>
            <person name="Campin R."/>
            <person name="Mcatee P."/>
            <person name="Drummond R."/>
            <person name="Espley R."/>
            <person name="Ireland H."/>
            <person name="Wu R."/>
            <person name="Atkinson R."/>
            <person name="Karunairetnam S."/>
            <person name="Bulley S."/>
            <person name="Chunkath S."/>
            <person name="Hanley Z."/>
            <person name="Storey R."/>
            <person name="Thrimawithana A."/>
            <person name="Thomson S."/>
            <person name="David C."/>
            <person name="Testolin R."/>
        </authorList>
    </citation>
    <scope>NUCLEOTIDE SEQUENCE [LARGE SCALE GENOMIC DNA]</scope>
    <source>
        <strain evidence="3">cv. Red5</strain>
        <tissue evidence="2">Young leaf</tissue>
    </source>
</reference>
<reference evidence="3" key="2">
    <citation type="journal article" date="2018" name="BMC Genomics">
        <title>A manually annotated Actinidia chinensis var. chinensis (kiwifruit) genome highlights the challenges associated with draft genomes and gene prediction in plants.</title>
        <authorList>
            <person name="Pilkington S.M."/>
            <person name="Crowhurst R."/>
            <person name="Hilario E."/>
            <person name="Nardozza S."/>
            <person name="Fraser L."/>
            <person name="Peng Y."/>
            <person name="Gunaseelan K."/>
            <person name="Simpson R."/>
            <person name="Tahir J."/>
            <person name="Deroles S.C."/>
            <person name="Templeton K."/>
            <person name="Luo Z."/>
            <person name="Davy M."/>
            <person name="Cheng C."/>
            <person name="McNeilage M."/>
            <person name="Scaglione D."/>
            <person name="Liu Y."/>
            <person name="Zhang Q."/>
            <person name="Datson P."/>
            <person name="De Silva N."/>
            <person name="Gardiner S.E."/>
            <person name="Bassett H."/>
            <person name="Chagne D."/>
            <person name="McCallum J."/>
            <person name="Dzierzon H."/>
            <person name="Deng C."/>
            <person name="Wang Y.Y."/>
            <person name="Barron L."/>
            <person name="Manako K."/>
            <person name="Bowen J."/>
            <person name="Foster T.M."/>
            <person name="Erridge Z.A."/>
            <person name="Tiffin H."/>
            <person name="Waite C.N."/>
            <person name="Davies K.M."/>
            <person name="Grierson E.P."/>
            <person name="Laing W.A."/>
            <person name="Kirk R."/>
            <person name="Chen X."/>
            <person name="Wood M."/>
            <person name="Montefiori M."/>
            <person name="Brummell D.A."/>
            <person name="Schwinn K.E."/>
            <person name="Catanach A."/>
            <person name="Fullerton C."/>
            <person name="Li D."/>
            <person name="Meiyalaghan S."/>
            <person name="Nieuwenhuizen N."/>
            <person name="Read N."/>
            <person name="Prakash R."/>
            <person name="Hunter D."/>
            <person name="Zhang H."/>
            <person name="McKenzie M."/>
            <person name="Knabel M."/>
            <person name="Harris A."/>
            <person name="Allan A.C."/>
            <person name="Gleave A."/>
            <person name="Chen A."/>
            <person name="Janssen B.J."/>
            <person name="Plunkett B."/>
            <person name="Ampomah-Dwamena C."/>
            <person name="Voogd C."/>
            <person name="Leif D."/>
            <person name="Lafferty D."/>
            <person name="Souleyre E.J.F."/>
            <person name="Varkonyi-Gasic E."/>
            <person name="Gambi F."/>
            <person name="Hanley J."/>
            <person name="Yao J.L."/>
            <person name="Cheung J."/>
            <person name="David K.M."/>
            <person name="Warren B."/>
            <person name="Marsh K."/>
            <person name="Snowden K.C."/>
            <person name="Lin-Wang K."/>
            <person name="Brian L."/>
            <person name="Martinez-Sanchez M."/>
            <person name="Wang M."/>
            <person name="Ileperuma N."/>
            <person name="Macnee N."/>
            <person name="Campin R."/>
            <person name="McAtee P."/>
            <person name="Drummond R.S.M."/>
            <person name="Espley R.V."/>
            <person name="Ireland H.S."/>
            <person name="Wu R."/>
            <person name="Atkinson R.G."/>
            <person name="Karunairetnam S."/>
            <person name="Bulley S."/>
            <person name="Chunkath S."/>
            <person name="Hanley Z."/>
            <person name="Storey R."/>
            <person name="Thrimawithana A.H."/>
            <person name="Thomson S."/>
            <person name="David C."/>
            <person name="Testolin R."/>
            <person name="Huang H."/>
            <person name="Hellens R.P."/>
            <person name="Schaffer R.J."/>
        </authorList>
    </citation>
    <scope>NUCLEOTIDE SEQUENCE [LARGE SCALE GENOMIC DNA]</scope>
    <source>
        <strain evidence="3">cv. Red5</strain>
    </source>
</reference>
<feature type="compositionally biased region" description="Basic and acidic residues" evidence="1">
    <location>
        <begin position="129"/>
        <end position="139"/>
    </location>
</feature>
<dbReference type="OrthoDB" id="10508058at2759"/>
<feature type="compositionally biased region" description="Basic and acidic residues" evidence="1">
    <location>
        <begin position="95"/>
        <end position="104"/>
    </location>
</feature>
<evidence type="ECO:0000313" key="2">
    <source>
        <dbReference type="EMBL" id="PSS07920.1"/>
    </source>
</evidence>
<feature type="region of interest" description="Disordered" evidence="1">
    <location>
        <begin position="49"/>
        <end position="153"/>
    </location>
</feature>
<evidence type="ECO:0000256" key="1">
    <source>
        <dbReference type="SAM" id="MobiDB-lite"/>
    </source>
</evidence>
<dbReference type="EMBL" id="NKQK01000016">
    <property type="protein sequence ID" value="PSS07920.1"/>
    <property type="molecule type" value="Genomic_DNA"/>
</dbReference>
<sequence length="206" mass="22439">MSLVLTENEQERFDQIYGTLEQGQFYPIKDILRSKSFLRSFALDSEKMMSSGRDNAEEKSAGDAANVAGDENESCLSRGDPPRSHVARAQAQSNVKEDRLEEARSIGQGEGLGKGEPKGATSTVAKGIHIGEKHARDETSNILPSKKGKQAADAKKESVVLGLEASNMENPAVVEKLLQGFILPTDKEAVNKLDLDMAITRLLHFL</sequence>
<proteinExistence type="predicted"/>
<dbReference type="InParanoid" id="A0A2R6QH26"/>
<dbReference type="AlphaFoldDB" id="A0A2R6QH26"/>
<dbReference type="Gramene" id="PSS07920">
    <property type="protein sequence ID" value="PSS07920"/>
    <property type="gene ID" value="CEY00_Acc18277"/>
</dbReference>
<name>A0A2R6QH26_ACTCC</name>